<dbReference type="Pfam" id="PF01266">
    <property type="entry name" value="DAO"/>
    <property type="match status" value="1"/>
</dbReference>
<accession>A0ABU2H5N8</accession>
<name>A0ABU2H5N8_9ACTN</name>
<dbReference type="InterPro" id="IPR006076">
    <property type="entry name" value="FAD-dep_OxRdtase"/>
</dbReference>
<dbReference type="InterPro" id="IPR036188">
    <property type="entry name" value="FAD/NAD-bd_sf"/>
</dbReference>
<dbReference type="PANTHER" id="PTHR10961:SF7">
    <property type="entry name" value="FAD DEPENDENT OXIDOREDUCTASE DOMAIN-CONTAINING PROTEIN"/>
    <property type="match status" value="1"/>
</dbReference>
<comment type="cofactor">
    <cofactor evidence="1">
        <name>FAD</name>
        <dbReference type="ChEBI" id="CHEBI:57692"/>
    </cofactor>
</comment>
<keyword evidence="3" id="KW-0274">FAD</keyword>
<evidence type="ECO:0000313" key="8">
    <source>
        <dbReference type="Proteomes" id="UP001250214"/>
    </source>
</evidence>
<dbReference type="RefSeq" id="WP_310912166.1">
    <property type="nucleotide sequence ID" value="NZ_JAVLVT010000004.1"/>
</dbReference>
<evidence type="ECO:0000256" key="1">
    <source>
        <dbReference type="ARBA" id="ARBA00001974"/>
    </source>
</evidence>
<gene>
    <name evidence="7" type="ORF">RIF23_09900</name>
</gene>
<dbReference type="SUPFAM" id="SSF51905">
    <property type="entry name" value="FAD/NAD(P)-binding domain"/>
    <property type="match status" value="1"/>
</dbReference>
<protein>
    <submittedName>
        <fullName evidence="7">FAD-dependent oxidoreductase</fullName>
    </submittedName>
</protein>
<feature type="domain" description="FAD dependent oxidoreductase" evidence="6">
    <location>
        <begin position="10"/>
        <end position="393"/>
    </location>
</feature>
<reference evidence="8" key="1">
    <citation type="submission" date="2023-07" db="EMBL/GenBank/DDBJ databases">
        <title>Novel species in the genus Lipingzhangella isolated from Sambhar Salt Lake.</title>
        <authorList>
            <person name="Jiya N."/>
            <person name="Kajale S."/>
            <person name="Sharma A."/>
        </authorList>
    </citation>
    <scope>NUCLEOTIDE SEQUENCE [LARGE SCALE GENOMIC DNA]</scope>
    <source>
        <strain evidence="8">LS1_29</strain>
    </source>
</reference>
<keyword evidence="2" id="KW-0285">Flavoprotein</keyword>
<proteinExistence type="predicted"/>
<evidence type="ECO:0000313" key="7">
    <source>
        <dbReference type="EMBL" id="MDS1270610.1"/>
    </source>
</evidence>
<evidence type="ECO:0000256" key="4">
    <source>
        <dbReference type="ARBA" id="ARBA00023002"/>
    </source>
</evidence>
<dbReference type="Proteomes" id="UP001250214">
    <property type="component" value="Unassembled WGS sequence"/>
</dbReference>
<dbReference type="EMBL" id="JAVLVT010000004">
    <property type="protein sequence ID" value="MDS1270610.1"/>
    <property type="molecule type" value="Genomic_DNA"/>
</dbReference>
<evidence type="ECO:0000256" key="3">
    <source>
        <dbReference type="ARBA" id="ARBA00022827"/>
    </source>
</evidence>
<dbReference type="SUPFAM" id="SSF54373">
    <property type="entry name" value="FAD-linked reductases, C-terminal domain"/>
    <property type="match status" value="1"/>
</dbReference>
<dbReference type="PANTHER" id="PTHR10961">
    <property type="entry name" value="PEROXISOMAL SARCOSINE OXIDASE"/>
    <property type="match status" value="1"/>
</dbReference>
<dbReference type="InterPro" id="IPR045170">
    <property type="entry name" value="MTOX"/>
</dbReference>
<dbReference type="Gene3D" id="3.50.50.60">
    <property type="entry name" value="FAD/NAD(P)-binding domain"/>
    <property type="match status" value="1"/>
</dbReference>
<evidence type="ECO:0000259" key="6">
    <source>
        <dbReference type="Pfam" id="PF01266"/>
    </source>
</evidence>
<feature type="region of interest" description="Disordered" evidence="5">
    <location>
        <begin position="296"/>
        <end position="320"/>
    </location>
</feature>
<organism evidence="7 8">
    <name type="scientific">Lipingzhangella rawalii</name>
    <dbReference type="NCBI Taxonomy" id="2055835"/>
    <lineage>
        <taxon>Bacteria</taxon>
        <taxon>Bacillati</taxon>
        <taxon>Actinomycetota</taxon>
        <taxon>Actinomycetes</taxon>
        <taxon>Streptosporangiales</taxon>
        <taxon>Nocardiopsidaceae</taxon>
        <taxon>Lipingzhangella</taxon>
    </lineage>
</organism>
<comment type="caution">
    <text evidence="7">The sequence shown here is derived from an EMBL/GenBank/DDBJ whole genome shotgun (WGS) entry which is preliminary data.</text>
</comment>
<sequence>MTATAEYTVDTVVVGLGAMGAQTLWRLAQRGVDVLGIDAFDPGHAHGSSHGESRIIRTAYLEGTAYVPLAQAAWKGWDELGRESETQVARRCGSVMIGPPDSRVVSGAAESARQHELAHRRYTPAQLSAEFPGHVVVKNEEGLYEGDGGVVFPETAIRAAVRLAQYNGARVWTGTRVRGIIPDASQPRVWVTDREGSAAGTGDRAPTDGAAREQTIRARCVVVTAGAWLPQLLPDLARRLGGLGVERRVLAWFPVTEPDWHDPEHTPVFVRAESDGTAWYGFPSLDGGRTVKIGVHADGASGPGVQRGERVDPDIGPRPADAADAQRLARLAERLRGIDPTPSRLTTCMYTMTQDQHFLIGPHPRVPGLLLGGGFSGHGYKFASAVGRALADLAQQGTTTVPIHPFRPDRLG</sequence>
<dbReference type="Gene3D" id="3.30.9.10">
    <property type="entry name" value="D-Amino Acid Oxidase, subunit A, domain 2"/>
    <property type="match status" value="1"/>
</dbReference>
<keyword evidence="4" id="KW-0560">Oxidoreductase</keyword>
<keyword evidence="8" id="KW-1185">Reference proteome</keyword>
<evidence type="ECO:0000256" key="5">
    <source>
        <dbReference type="SAM" id="MobiDB-lite"/>
    </source>
</evidence>
<evidence type="ECO:0000256" key="2">
    <source>
        <dbReference type="ARBA" id="ARBA00022630"/>
    </source>
</evidence>